<feature type="compositionally biased region" description="Basic and acidic residues" evidence="1">
    <location>
        <begin position="1"/>
        <end position="11"/>
    </location>
</feature>
<dbReference type="eggNOG" id="ENOG5034880">
    <property type="taxonomic scope" value="Bacteria"/>
</dbReference>
<name>A5FDW4_FLAJ1</name>
<reference evidence="2 3" key="1">
    <citation type="journal article" date="2009" name="Appl. Environ. Microbiol.">
        <title>Novel features of the polysaccharide-digesting gliding bacterium Flavobacterium johnsoniae as revealed by genome sequence analysis.</title>
        <authorList>
            <person name="McBride M.J."/>
            <person name="Xie G."/>
            <person name="Martens E.C."/>
            <person name="Lapidus A."/>
            <person name="Henrissat B."/>
            <person name="Rhodes R.G."/>
            <person name="Goltsman E."/>
            <person name="Wang W."/>
            <person name="Xu J."/>
            <person name="Hunnicutt D.W."/>
            <person name="Staroscik A.M."/>
            <person name="Hoover T.R."/>
            <person name="Cheng Y.Q."/>
            <person name="Stein J.L."/>
        </authorList>
    </citation>
    <scope>NUCLEOTIDE SEQUENCE [LARGE SCALE GENOMIC DNA]</scope>
    <source>
        <strain evidence="3">ATCC 17061 / DSM 2064 / JCM 8514 / BCRC 14874 / CCUG 350202 / NBRC 14942 / NCIMB 11054 / UW101</strain>
    </source>
</reference>
<dbReference type="Proteomes" id="UP000006694">
    <property type="component" value="Chromosome"/>
</dbReference>
<evidence type="ECO:0000313" key="3">
    <source>
        <dbReference type="Proteomes" id="UP000006694"/>
    </source>
</evidence>
<dbReference type="GeneID" id="31766511"/>
<dbReference type="RefSeq" id="WP_012025580.1">
    <property type="nucleotide sequence ID" value="NC_009441.1"/>
</dbReference>
<accession>A5FDW4</accession>
<dbReference type="AlphaFoldDB" id="A5FDW4"/>
<keyword evidence="3" id="KW-1185">Reference proteome</keyword>
<organism evidence="2 3">
    <name type="scientific">Flavobacterium johnsoniae (strain ATCC 17061 / DSM 2064 / JCM 8514 / BCRC 14874 / CCUG 350202 / NBRC 14942 / NCIMB 11054 / UW101)</name>
    <name type="common">Cytophaga johnsonae</name>
    <dbReference type="NCBI Taxonomy" id="376686"/>
    <lineage>
        <taxon>Bacteria</taxon>
        <taxon>Pseudomonadati</taxon>
        <taxon>Bacteroidota</taxon>
        <taxon>Flavobacteriia</taxon>
        <taxon>Flavobacteriales</taxon>
        <taxon>Flavobacteriaceae</taxon>
        <taxon>Flavobacterium</taxon>
    </lineage>
</organism>
<dbReference type="KEGG" id="fjo:Fjoh_3599"/>
<feature type="region of interest" description="Disordered" evidence="1">
    <location>
        <begin position="1"/>
        <end position="22"/>
    </location>
</feature>
<evidence type="ECO:0000313" key="2">
    <source>
        <dbReference type="EMBL" id="ABQ06613.1"/>
    </source>
</evidence>
<dbReference type="HOGENOM" id="CLU_073541_0_0_10"/>
<sequence>MKEKSDIDRIRNSGGHTTVGSEHDGAIMEMKNIAGRLLVIKERAIYEIVTADSIDPERKNANLPPMIQKIIIDRGTESEIVSRTLLTAIGLFKPEYIMAAVDCNIIISLMIDMLSEIYILEKEISEYQQSENDASAEYEIRKQEKAPYKLPSIVNLESRCKTIFQKADHVEQLLIDIITRVYPELKLTKQSHFPNLYLEIKKLYGENDGFVKLLETASGFMQILRELRNGFDHRLDHTKAIDYQLQVNGDIIAPTIELNHKKV</sequence>
<evidence type="ECO:0000256" key="1">
    <source>
        <dbReference type="SAM" id="MobiDB-lite"/>
    </source>
</evidence>
<dbReference type="OrthoDB" id="7605129at2"/>
<proteinExistence type="predicted"/>
<dbReference type="EMBL" id="CP000685">
    <property type="protein sequence ID" value="ABQ06613.1"/>
    <property type="molecule type" value="Genomic_DNA"/>
</dbReference>
<dbReference type="STRING" id="376686.Fjoh_3599"/>
<gene>
    <name evidence="2" type="ordered locus">Fjoh_3599</name>
</gene>
<protein>
    <submittedName>
        <fullName evidence="2">Uncharacterized protein</fullName>
    </submittedName>
</protein>